<name>A0A9R1W7V1_LACSA</name>
<evidence type="ECO:0000313" key="1">
    <source>
        <dbReference type="EMBL" id="KAJ0221602.1"/>
    </source>
</evidence>
<proteinExistence type="predicted"/>
<protein>
    <submittedName>
        <fullName evidence="1">Uncharacterized protein</fullName>
    </submittedName>
</protein>
<dbReference type="EMBL" id="NBSK02000002">
    <property type="protein sequence ID" value="KAJ0221602.1"/>
    <property type="molecule type" value="Genomic_DNA"/>
</dbReference>
<keyword evidence="2" id="KW-1185">Reference proteome</keyword>
<accession>A0A9R1W7V1</accession>
<dbReference type="AlphaFoldDB" id="A0A9R1W7V1"/>
<sequence>MIWNIVVIVNCQMYSKYVKIGGFDVRLSIQSRCDNKFIDKKHQSEKKNVLIHWVQVVLGGNEIQMPNLLVVKKRLYLNLCMELQIIKS</sequence>
<dbReference type="Proteomes" id="UP000235145">
    <property type="component" value="Unassembled WGS sequence"/>
</dbReference>
<organism evidence="1 2">
    <name type="scientific">Lactuca sativa</name>
    <name type="common">Garden lettuce</name>
    <dbReference type="NCBI Taxonomy" id="4236"/>
    <lineage>
        <taxon>Eukaryota</taxon>
        <taxon>Viridiplantae</taxon>
        <taxon>Streptophyta</taxon>
        <taxon>Embryophyta</taxon>
        <taxon>Tracheophyta</taxon>
        <taxon>Spermatophyta</taxon>
        <taxon>Magnoliopsida</taxon>
        <taxon>eudicotyledons</taxon>
        <taxon>Gunneridae</taxon>
        <taxon>Pentapetalae</taxon>
        <taxon>asterids</taxon>
        <taxon>campanulids</taxon>
        <taxon>Asterales</taxon>
        <taxon>Asteraceae</taxon>
        <taxon>Cichorioideae</taxon>
        <taxon>Cichorieae</taxon>
        <taxon>Lactucinae</taxon>
        <taxon>Lactuca</taxon>
    </lineage>
</organism>
<reference evidence="1 2" key="1">
    <citation type="journal article" date="2017" name="Nat. Commun.">
        <title>Genome assembly with in vitro proximity ligation data and whole-genome triplication in lettuce.</title>
        <authorList>
            <person name="Reyes-Chin-Wo S."/>
            <person name="Wang Z."/>
            <person name="Yang X."/>
            <person name="Kozik A."/>
            <person name="Arikit S."/>
            <person name="Song C."/>
            <person name="Xia L."/>
            <person name="Froenicke L."/>
            <person name="Lavelle D.O."/>
            <person name="Truco M.J."/>
            <person name="Xia R."/>
            <person name="Zhu S."/>
            <person name="Xu C."/>
            <person name="Xu H."/>
            <person name="Xu X."/>
            <person name="Cox K."/>
            <person name="Korf I."/>
            <person name="Meyers B.C."/>
            <person name="Michelmore R.W."/>
        </authorList>
    </citation>
    <scope>NUCLEOTIDE SEQUENCE [LARGE SCALE GENOMIC DNA]</scope>
    <source>
        <strain evidence="2">cv. Salinas</strain>
        <tissue evidence="1">Seedlings</tissue>
    </source>
</reference>
<comment type="caution">
    <text evidence="1">The sequence shown here is derived from an EMBL/GenBank/DDBJ whole genome shotgun (WGS) entry which is preliminary data.</text>
</comment>
<gene>
    <name evidence="1" type="ORF">LSAT_V11C200072070</name>
</gene>
<evidence type="ECO:0000313" key="2">
    <source>
        <dbReference type="Proteomes" id="UP000235145"/>
    </source>
</evidence>